<organism evidence="1 2">
    <name type="scientific">Glonium stellatum</name>
    <dbReference type="NCBI Taxonomy" id="574774"/>
    <lineage>
        <taxon>Eukaryota</taxon>
        <taxon>Fungi</taxon>
        <taxon>Dikarya</taxon>
        <taxon>Ascomycota</taxon>
        <taxon>Pezizomycotina</taxon>
        <taxon>Dothideomycetes</taxon>
        <taxon>Pleosporomycetidae</taxon>
        <taxon>Gloniales</taxon>
        <taxon>Gloniaceae</taxon>
        <taxon>Glonium</taxon>
    </lineage>
</organism>
<gene>
    <name evidence="1" type="ORF">AOQ84DRAFT_355049</name>
</gene>
<dbReference type="Proteomes" id="UP000250140">
    <property type="component" value="Unassembled WGS sequence"/>
</dbReference>
<evidence type="ECO:0000313" key="1">
    <source>
        <dbReference type="EMBL" id="OCL07275.1"/>
    </source>
</evidence>
<name>A0A8E2EZ05_9PEZI</name>
<dbReference type="EMBL" id="KV749903">
    <property type="protein sequence ID" value="OCL07275.1"/>
    <property type="molecule type" value="Genomic_DNA"/>
</dbReference>
<evidence type="ECO:0000313" key="2">
    <source>
        <dbReference type="Proteomes" id="UP000250140"/>
    </source>
</evidence>
<keyword evidence="2" id="KW-1185">Reference proteome</keyword>
<proteinExistence type="predicted"/>
<dbReference type="AlphaFoldDB" id="A0A8E2EZ05"/>
<reference evidence="1 2" key="1">
    <citation type="journal article" date="2016" name="Nat. Commun.">
        <title>Ectomycorrhizal ecology is imprinted in the genome of the dominant symbiotic fungus Cenococcum geophilum.</title>
        <authorList>
            <consortium name="DOE Joint Genome Institute"/>
            <person name="Peter M."/>
            <person name="Kohler A."/>
            <person name="Ohm R.A."/>
            <person name="Kuo A."/>
            <person name="Krutzmann J."/>
            <person name="Morin E."/>
            <person name="Arend M."/>
            <person name="Barry K.W."/>
            <person name="Binder M."/>
            <person name="Choi C."/>
            <person name="Clum A."/>
            <person name="Copeland A."/>
            <person name="Grisel N."/>
            <person name="Haridas S."/>
            <person name="Kipfer T."/>
            <person name="LaButti K."/>
            <person name="Lindquist E."/>
            <person name="Lipzen A."/>
            <person name="Maire R."/>
            <person name="Meier B."/>
            <person name="Mihaltcheva S."/>
            <person name="Molinier V."/>
            <person name="Murat C."/>
            <person name="Poggeler S."/>
            <person name="Quandt C.A."/>
            <person name="Sperisen C."/>
            <person name="Tritt A."/>
            <person name="Tisserant E."/>
            <person name="Crous P.W."/>
            <person name="Henrissat B."/>
            <person name="Nehls U."/>
            <person name="Egli S."/>
            <person name="Spatafora J.W."/>
            <person name="Grigoriev I.V."/>
            <person name="Martin F.M."/>
        </authorList>
    </citation>
    <scope>NUCLEOTIDE SEQUENCE [LARGE SCALE GENOMIC DNA]</scope>
    <source>
        <strain evidence="1 2">CBS 207.34</strain>
    </source>
</reference>
<protein>
    <submittedName>
        <fullName evidence="1">Uncharacterized protein</fullName>
    </submittedName>
</protein>
<accession>A0A8E2EZ05</accession>
<sequence length="85" mass="9293">MIPRCFESPEPQNSRPELTVICLCLGARSPSRSRLWDKTPLNYTPPPSLRPGAAVRSRCSNYRSSFLSATALMCCPPNAPPNSTA</sequence>